<dbReference type="AlphaFoldDB" id="A0ABD3G7J5"/>
<organism evidence="2 3">
    <name type="scientific">Riccia sorocarpa</name>
    <dbReference type="NCBI Taxonomy" id="122646"/>
    <lineage>
        <taxon>Eukaryota</taxon>
        <taxon>Viridiplantae</taxon>
        <taxon>Streptophyta</taxon>
        <taxon>Embryophyta</taxon>
        <taxon>Marchantiophyta</taxon>
        <taxon>Marchantiopsida</taxon>
        <taxon>Marchantiidae</taxon>
        <taxon>Marchantiales</taxon>
        <taxon>Ricciaceae</taxon>
        <taxon>Riccia</taxon>
    </lineage>
</organism>
<reference evidence="2 3" key="1">
    <citation type="submission" date="2024-09" db="EMBL/GenBank/DDBJ databases">
        <title>Chromosome-scale assembly of Riccia sorocarpa.</title>
        <authorList>
            <person name="Paukszto L."/>
        </authorList>
    </citation>
    <scope>NUCLEOTIDE SEQUENCE [LARGE SCALE GENOMIC DNA]</scope>
    <source>
        <strain evidence="2">LP-2024</strain>
        <tissue evidence="2">Aerial parts of the thallus</tissue>
    </source>
</reference>
<keyword evidence="3" id="KW-1185">Reference proteome</keyword>
<evidence type="ECO:0008006" key="4">
    <source>
        <dbReference type="Google" id="ProtNLM"/>
    </source>
</evidence>
<name>A0ABD3G7J5_9MARC</name>
<accession>A0ABD3G7J5</accession>
<proteinExistence type="predicted"/>
<protein>
    <recommendedName>
        <fullName evidence="4">Ribosomal protein S3</fullName>
    </recommendedName>
</protein>
<comment type="caution">
    <text evidence="2">The sequence shown here is derived from an EMBL/GenBank/DDBJ whole genome shotgun (WGS) entry which is preliminary data.</text>
</comment>
<evidence type="ECO:0000256" key="1">
    <source>
        <dbReference type="SAM" id="MobiDB-lite"/>
    </source>
</evidence>
<feature type="region of interest" description="Disordered" evidence="1">
    <location>
        <begin position="1"/>
        <end position="47"/>
    </location>
</feature>
<feature type="compositionally biased region" description="Basic and acidic residues" evidence="1">
    <location>
        <begin position="1"/>
        <end position="14"/>
    </location>
</feature>
<sequence>MREQKKTLRGDQKGRFHTSFSPFESRSQSREDRSEGLLARSSEGSSWGRSRDLERLFEQARLEGFLGEERSTECNLIEVETEAWSLTVDLRAKTRAMGRRGAGQGVKRLWDNLKLKSEASGVKLKIQPTLLQNVDEAIESKSKGGILFHILTAATQQIWKDRNNSVFNGRNSPTPLQVVLQQARLELDGGFDTKSNKSSRQAGIEGLNQLRILQGHIAMHTPTTNSSYATSPDINNELRLQEGRTDVIQRRTERTPEVDTQLASTSVDRNEERDSAAG</sequence>
<evidence type="ECO:0000313" key="3">
    <source>
        <dbReference type="Proteomes" id="UP001633002"/>
    </source>
</evidence>
<evidence type="ECO:0000313" key="2">
    <source>
        <dbReference type="EMBL" id="KAL3675123.1"/>
    </source>
</evidence>
<feature type="compositionally biased region" description="Basic and acidic residues" evidence="1">
    <location>
        <begin position="268"/>
        <end position="278"/>
    </location>
</feature>
<dbReference type="EMBL" id="JBJQOH010000008">
    <property type="protein sequence ID" value="KAL3675123.1"/>
    <property type="molecule type" value="Genomic_DNA"/>
</dbReference>
<dbReference type="Proteomes" id="UP001633002">
    <property type="component" value="Unassembled WGS sequence"/>
</dbReference>
<feature type="region of interest" description="Disordered" evidence="1">
    <location>
        <begin position="252"/>
        <end position="278"/>
    </location>
</feature>
<gene>
    <name evidence="2" type="ORF">R1sor_025071</name>
</gene>